<gene>
    <name evidence="2" type="ORF">UCRPA7_3595</name>
</gene>
<dbReference type="KEGG" id="tmn:UCRPA7_3595"/>
<accession>R8BNY3</accession>
<keyword evidence="3" id="KW-1185">Reference proteome</keyword>
<organism evidence="2 3">
    <name type="scientific">Phaeoacremonium minimum (strain UCR-PA7)</name>
    <name type="common">Esca disease fungus</name>
    <name type="synonym">Togninia minima</name>
    <dbReference type="NCBI Taxonomy" id="1286976"/>
    <lineage>
        <taxon>Eukaryota</taxon>
        <taxon>Fungi</taxon>
        <taxon>Dikarya</taxon>
        <taxon>Ascomycota</taxon>
        <taxon>Pezizomycotina</taxon>
        <taxon>Sordariomycetes</taxon>
        <taxon>Sordariomycetidae</taxon>
        <taxon>Togniniales</taxon>
        <taxon>Togniniaceae</taxon>
        <taxon>Phaeoacremonium</taxon>
    </lineage>
</organism>
<dbReference type="PANTHER" id="PTHR36847">
    <property type="entry name" value="AMIDOLIGASE ENZYME"/>
    <property type="match status" value="1"/>
</dbReference>
<dbReference type="EMBL" id="KB933059">
    <property type="protein sequence ID" value="EOO00990.1"/>
    <property type="molecule type" value="Genomic_DNA"/>
</dbReference>
<dbReference type="AlphaFoldDB" id="R8BNY3"/>
<evidence type="ECO:0000313" key="3">
    <source>
        <dbReference type="Proteomes" id="UP000014074"/>
    </source>
</evidence>
<dbReference type="Proteomes" id="UP000014074">
    <property type="component" value="Unassembled WGS sequence"/>
</dbReference>
<evidence type="ECO:0000256" key="1">
    <source>
        <dbReference type="SAM" id="MobiDB-lite"/>
    </source>
</evidence>
<dbReference type="Pfam" id="PF12224">
    <property type="entry name" value="Amidoligase_2"/>
    <property type="match status" value="2"/>
</dbReference>
<proteinExistence type="predicted"/>
<sequence>MIVSATKGPYGHLKELPASMSVEWDPKVCQNQRTPLRIPDRHIAVFLREKNIKAMTMWERVQIDTTGALRDRFPAKGHYKDRGAYDDYFLVKGDASIEVEQAPNDKDTPIGIELSTPVLPFIPSSLGLINEVLSALFEAFDVSVNASCGLHVHVGNGDKGYDLAWLQSIASLLWSGSALLDCLHPVHRGPAHLYSLGLHHFATLAHTREIMRYKGPFAPTLQSVARPFFRETPGSRWSNDPAYYMRREAFYDSWIQDPLMIWCGLQQLKETKTIDELLGYMFHVNPGFEGKRLAYNFRNLRFQNDDESLVPRTIEFRQHEGTVDIEAICMWTRVVCSLVEACRDNPYRAENAALKAVNATLGLGRYDAIDILRDIGLRTEADYYQPQLRLRDVGVVELVEPGQEQDPVQENHNKPGRASKTAKNAWAALKSIRGCYRARDDSDS</sequence>
<dbReference type="PANTHER" id="PTHR36847:SF1">
    <property type="entry name" value="AMIDOLIGASE ENZYME"/>
    <property type="match status" value="1"/>
</dbReference>
<dbReference type="InterPro" id="IPR022025">
    <property type="entry name" value="Amidoligase_2"/>
</dbReference>
<protein>
    <recommendedName>
        <fullName evidence="4">Amidoligase enzyme</fullName>
    </recommendedName>
</protein>
<name>R8BNY3_PHAM7</name>
<dbReference type="eggNOG" id="ENOG502SUNA">
    <property type="taxonomic scope" value="Eukaryota"/>
</dbReference>
<dbReference type="RefSeq" id="XP_007914348.1">
    <property type="nucleotide sequence ID" value="XM_007916157.1"/>
</dbReference>
<dbReference type="GeneID" id="19323956"/>
<evidence type="ECO:0008006" key="4">
    <source>
        <dbReference type="Google" id="ProtNLM"/>
    </source>
</evidence>
<feature type="region of interest" description="Disordered" evidence="1">
    <location>
        <begin position="401"/>
        <end position="424"/>
    </location>
</feature>
<dbReference type="OrthoDB" id="412402at2759"/>
<evidence type="ECO:0000313" key="2">
    <source>
        <dbReference type="EMBL" id="EOO00990.1"/>
    </source>
</evidence>
<dbReference type="HOGENOM" id="CLU_617037_0_0_1"/>
<reference evidence="3" key="1">
    <citation type="journal article" date="2013" name="Genome Announc.">
        <title>Draft genome sequence of the ascomycete Phaeoacremonium aleophilum strain UCR-PA7, a causal agent of the esca disease complex in grapevines.</title>
        <authorList>
            <person name="Blanco-Ulate B."/>
            <person name="Rolshausen P."/>
            <person name="Cantu D."/>
        </authorList>
    </citation>
    <scope>NUCLEOTIDE SEQUENCE [LARGE SCALE GENOMIC DNA]</scope>
    <source>
        <strain evidence="3">UCR-PA7</strain>
    </source>
</reference>